<accession>Q20361</accession>
<protein>
    <recommendedName>
        <fullName evidence="6">Transcription initiation factor TFIID subunit 11</fullName>
    </recommendedName>
</protein>
<keyword evidence="3" id="KW-0805">Transcription regulation</keyword>
<dbReference type="Proteomes" id="UP000001940">
    <property type="component" value="Chromosome III"/>
</dbReference>
<keyword evidence="5" id="KW-0539">Nucleus</keyword>
<dbReference type="CTD" id="260198"/>
<dbReference type="Reactome" id="R-CEL-73779">
    <property type="pathway name" value="RNA Polymerase II Transcription Pre-Initiation And Promoter Opening"/>
</dbReference>
<dbReference type="Bgee" id="WBGene00006395">
    <property type="expression patterns" value="Expressed in germ line (C elegans) and 4 other cell types or tissues"/>
</dbReference>
<dbReference type="InParanoid" id="Q20361"/>
<dbReference type="InterPro" id="IPR006809">
    <property type="entry name" value="TAFII28_dom"/>
</dbReference>
<dbReference type="GO" id="GO:0046982">
    <property type="term" value="F:protein heterodimerization activity"/>
    <property type="evidence" value="ECO:0007669"/>
    <property type="project" value="InterPro"/>
</dbReference>
<dbReference type="KEGG" id="cel:CELE_F43D9.5"/>
<keyword evidence="10" id="KW-1185">Reference proteome</keyword>
<gene>
    <name evidence="9 11" type="primary">taf-11.3</name>
    <name evidence="9" type="ORF">CELE_F43D9.5</name>
    <name evidence="11" type="ORF">F43D9.5</name>
</gene>
<evidence type="ECO:0000256" key="3">
    <source>
        <dbReference type="ARBA" id="ARBA00023015"/>
    </source>
</evidence>
<feature type="region of interest" description="Disordered" evidence="7">
    <location>
        <begin position="1"/>
        <end position="79"/>
    </location>
</feature>
<dbReference type="OrthoDB" id="28335at2759"/>
<name>Q20361_CAEEL</name>
<dbReference type="WormBase" id="F43D9.5">
    <property type="protein sequence ID" value="CE44335"/>
    <property type="gene ID" value="WBGene00006395"/>
    <property type="gene designation" value="taf-11.3"/>
</dbReference>
<dbReference type="PaxDb" id="6239-F43D9.5"/>
<dbReference type="InterPro" id="IPR009072">
    <property type="entry name" value="Histone-fold"/>
</dbReference>
<dbReference type="Reactome" id="R-CEL-6807505">
    <property type="pathway name" value="RNA polymerase II transcribes snRNA genes"/>
</dbReference>
<evidence type="ECO:0000256" key="6">
    <source>
        <dbReference type="ARBA" id="ARBA00072882"/>
    </source>
</evidence>
<dbReference type="Reactome" id="R-CEL-674695">
    <property type="pathway name" value="RNA Polymerase II Pre-transcription Events"/>
</dbReference>
<dbReference type="SUPFAM" id="SSF47113">
    <property type="entry name" value="Histone-fold"/>
    <property type="match status" value="1"/>
</dbReference>
<dbReference type="GO" id="GO:0051123">
    <property type="term" value="P:RNA polymerase II preinitiation complex assembly"/>
    <property type="evidence" value="ECO:0000318"/>
    <property type="project" value="GO_Central"/>
</dbReference>
<dbReference type="eggNOG" id="KOG3219">
    <property type="taxonomic scope" value="Eukaryota"/>
</dbReference>
<sequence length="228" mass="25126">MSKTAADDLFGGLSDSDSDDEIVPTSVLKDLEMSSEEDEIAELSKDTPPEKKRKISESGASSSSFIPESTSEESLSLKSKKSGSRKRILTASSSTNSIAMKSSASWIQEKDTPINKSDEEKSIAESLLIANFSNEQLDRYTAFKRSRFNRRIIKNVITRTTGQIPSDPLALAVAGLTKMFIGDLVEEAVELRGALNEQDRPVQPYHITRAFDKLLAEGKLWPPYGAKY</sequence>
<dbReference type="FunCoup" id="Q20361">
    <property type="interactions" value="1255"/>
</dbReference>
<dbReference type="UCSC" id="F43D9.5">
    <property type="organism name" value="c. elegans"/>
</dbReference>
<dbReference type="RefSeq" id="NP_499315.3">
    <property type="nucleotide sequence ID" value="NM_066914.4"/>
</dbReference>
<feature type="compositionally biased region" description="Low complexity" evidence="7">
    <location>
        <begin position="57"/>
        <end position="77"/>
    </location>
</feature>
<evidence type="ECO:0000256" key="7">
    <source>
        <dbReference type="SAM" id="MobiDB-lite"/>
    </source>
</evidence>
<evidence type="ECO:0000256" key="4">
    <source>
        <dbReference type="ARBA" id="ARBA00023163"/>
    </source>
</evidence>
<proteinExistence type="inferred from homology"/>
<evidence type="ECO:0000259" key="8">
    <source>
        <dbReference type="Pfam" id="PF04719"/>
    </source>
</evidence>
<dbReference type="OMA" id="YHITRAF"/>
<dbReference type="Pfam" id="PF04719">
    <property type="entry name" value="TAFII28"/>
    <property type="match status" value="1"/>
</dbReference>
<dbReference type="Reactome" id="R-CEL-75953">
    <property type="pathway name" value="RNA Polymerase II Transcription Initiation"/>
</dbReference>
<dbReference type="CDD" id="cd08048">
    <property type="entry name" value="HFD_TAF11"/>
    <property type="match status" value="1"/>
</dbReference>
<dbReference type="Reactome" id="R-CEL-76042">
    <property type="pathway name" value="RNA Polymerase II Transcription Initiation And Promoter Clearance"/>
</dbReference>
<dbReference type="AGR" id="WB:WBGene00006395"/>
<keyword evidence="4" id="KW-0804">Transcription</keyword>
<dbReference type="Reactome" id="R-CEL-73776">
    <property type="pathway name" value="RNA Polymerase II Promoter Escape"/>
</dbReference>
<feature type="domain" description="TAFII28-like protein" evidence="8">
    <location>
        <begin position="127"/>
        <end position="212"/>
    </location>
</feature>
<dbReference type="InterPro" id="IPR045127">
    <property type="entry name" value="TAF11-like"/>
</dbReference>
<dbReference type="EMBL" id="BX284603">
    <property type="protein sequence ID" value="CAA84701.3"/>
    <property type="molecule type" value="Genomic_DNA"/>
</dbReference>
<dbReference type="GeneID" id="260198"/>
<dbReference type="SMR" id="Q20361"/>
<dbReference type="FunFam" id="1.10.20.10:FF:000061">
    <property type="entry name" value="TFIID subunit"/>
    <property type="match status" value="1"/>
</dbReference>
<dbReference type="STRING" id="6239.F43D9.5.1"/>
<reference evidence="9 10" key="1">
    <citation type="journal article" date="1998" name="Science">
        <title>Genome sequence of the nematode C. elegans: a platform for investigating biology.</title>
        <authorList>
            <consortium name="The C. elegans sequencing consortium"/>
            <person name="Sulson J.E."/>
            <person name="Waterston R."/>
        </authorList>
    </citation>
    <scope>NUCLEOTIDE SEQUENCE [LARGE SCALE GENOMIC DNA]</scope>
    <source>
        <strain evidence="9 10">Bristol N2</strain>
    </source>
</reference>
<evidence type="ECO:0000256" key="2">
    <source>
        <dbReference type="ARBA" id="ARBA00009788"/>
    </source>
</evidence>
<dbReference type="PhylomeDB" id="Q20361"/>
<comment type="similarity">
    <text evidence="2">Belongs to the TAF11 family.</text>
</comment>
<evidence type="ECO:0000313" key="11">
    <source>
        <dbReference type="WormBase" id="F43D9.5"/>
    </source>
</evidence>
<organism evidence="9 10">
    <name type="scientific">Caenorhabditis elegans</name>
    <dbReference type="NCBI Taxonomy" id="6239"/>
    <lineage>
        <taxon>Eukaryota</taxon>
        <taxon>Metazoa</taxon>
        <taxon>Ecdysozoa</taxon>
        <taxon>Nematoda</taxon>
        <taxon>Chromadorea</taxon>
        <taxon>Rhabditida</taxon>
        <taxon>Rhabditina</taxon>
        <taxon>Rhabditomorpha</taxon>
        <taxon>Rhabditoidea</taxon>
        <taxon>Rhabditidae</taxon>
        <taxon>Peloderinae</taxon>
        <taxon>Caenorhabditis</taxon>
    </lineage>
</organism>
<evidence type="ECO:0000256" key="5">
    <source>
        <dbReference type="ARBA" id="ARBA00023242"/>
    </source>
</evidence>
<evidence type="ECO:0000256" key="1">
    <source>
        <dbReference type="ARBA" id="ARBA00004123"/>
    </source>
</evidence>
<dbReference type="AlphaFoldDB" id="Q20361"/>
<dbReference type="PANTHER" id="PTHR13218:SF8">
    <property type="entry name" value="TRANSCRIPTION INITIATION FACTOR TFIID SUBUNIT 11"/>
    <property type="match status" value="1"/>
</dbReference>
<dbReference type="GO" id="GO:0005669">
    <property type="term" value="C:transcription factor TFIID complex"/>
    <property type="evidence" value="ECO:0000318"/>
    <property type="project" value="GO_Central"/>
</dbReference>
<dbReference type="Gene3D" id="1.10.20.10">
    <property type="entry name" value="Histone, subunit A"/>
    <property type="match status" value="1"/>
</dbReference>
<dbReference type="PANTHER" id="PTHR13218">
    <property type="entry name" value="TRANSCRIPTION INITIATION FACTOR TFIID SUBUNIT 11-RELATED"/>
    <property type="match status" value="1"/>
</dbReference>
<dbReference type="HOGENOM" id="CLU_1215733_0_0_1"/>
<comment type="subcellular location">
    <subcellularLocation>
        <location evidence="1">Nucleus</location>
    </subcellularLocation>
</comment>
<evidence type="ECO:0000313" key="10">
    <source>
        <dbReference type="Proteomes" id="UP000001940"/>
    </source>
</evidence>
<evidence type="ECO:0000313" key="9">
    <source>
        <dbReference type="EMBL" id="CAA84701.3"/>
    </source>
</evidence>